<evidence type="ECO:0000313" key="3">
    <source>
        <dbReference type="EMBL" id="KAL3819977.1"/>
    </source>
</evidence>
<dbReference type="Pfam" id="PF08670">
    <property type="entry name" value="MEKHLA"/>
    <property type="match status" value="1"/>
</dbReference>
<comment type="caution">
    <text evidence="3">The sequence shown here is derived from an EMBL/GenBank/DDBJ whole genome shotgun (WGS) entry which is preliminary data.</text>
</comment>
<feature type="domain" description="MEKHLA" evidence="2">
    <location>
        <begin position="2"/>
        <end position="95"/>
    </location>
</feature>
<dbReference type="PANTHER" id="PTHR45950">
    <property type="entry name" value="HOMEOBOX-LEUCINE ZIPPER PROTEIN ATHB-14"/>
    <property type="match status" value="1"/>
</dbReference>
<organism evidence="3 4">
    <name type="scientific">Penstemon smallii</name>
    <dbReference type="NCBI Taxonomy" id="265156"/>
    <lineage>
        <taxon>Eukaryota</taxon>
        <taxon>Viridiplantae</taxon>
        <taxon>Streptophyta</taxon>
        <taxon>Embryophyta</taxon>
        <taxon>Tracheophyta</taxon>
        <taxon>Spermatophyta</taxon>
        <taxon>Magnoliopsida</taxon>
        <taxon>eudicotyledons</taxon>
        <taxon>Gunneridae</taxon>
        <taxon>Pentapetalae</taxon>
        <taxon>asterids</taxon>
        <taxon>lamiids</taxon>
        <taxon>Lamiales</taxon>
        <taxon>Plantaginaceae</taxon>
        <taxon>Cheloneae</taxon>
        <taxon>Penstemon</taxon>
    </lineage>
</organism>
<evidence type="ECO:0000313" key="4">
    <source>
        <dbReference type="Proteomes" id="UP001634393"/>
    </source>
</evidence>
<proteinExistence type="predicted"/>
<dbReference type="InterPro" id="IPR044830">
    <property type="entry name" value="HD-Zip_III"/>
</dbReference>
<accession>A0ABD3S677</accession>
<dbReference type="EMBL" id="JBJXBP010000007">
    <property type="protein sequence ID" value="KAL3819977.1"/>
    <property type="molecule type" value="Genomic_DNA"/>
</dbReference>
<dbReference type="PANTHER" id="PTHR45950:SF10">
    <property type="entry name" value="HOMEOBOX-LEUCINE ZIPPER PROTEIN REVOLUTA"/>
    <property type="match status" value="1"/>
</dbReference>
<keyword evidence="4" id="KW-1185">Reference proteome</keyword>
<dbReference type="InterPro" id="IPR013978">
    <property type="entry name" value="MEKHLA"/>
</dbReference>
<dbReference type="AlphaFoldDB" id="A0ABD3S677"/>
<evidence type="ECO:0000256" key="1">
    <source>
        <dbReference type="ARBA" id="ARBA00023242"/>
    </source>
</evidence>
<sequence length="96" mass="10512">MCIYANHAGLTMLETTTENLQSITVDSLLDGSNNVSLDVVLPTIMQQGYAILPPGYYLSLMNRCVSYEQAVVWVVQAPDGGSIHCLALAFINWSFI</sequence>
<keyword evidence="1" id="KW-0539">Nucleus</keyword>
<gene>
    <name evidence="3" type="ORF">ACJIZ3_005882</name>
</gene>
<reference evidence="3 4" key="1">
    <citation type="submission" date="2024-12" db="EMBL/GenBank/DDBJ databases">
        <title>The unique morphological basis and parallel evolutionary history of personate flowers in Penstemon.</title>
        <authorList>
            <person name="Depatie T.H."/>
            <person name="Wessinger C.A."/>
        </authorList>
    </citation>
    <scope>NUCLEOTIDE SEQUENCE [LARGE SCALE GENOMIC DNA]</scope>
    <source>
        <strain evidence="3">WTNN_2</strain>
        <tissue evidence="3">Leaf</tissue>
    </source>
</reference>
<protein>
    <recommendedName>
        <fullName evidence="2">MEKHLA domain-containing protein</fullName>
    </recommendedName>
</protein>
<name>A0ABD3S677_9LAMI</name>
<dbReference type="Proteomes" id="UP001634393">
    <property type="component" value="Unassembled WGS sequence"/>
</dbReference>
<evidence type="ECO:0000259" key="2">
    <source>
        <dbReference type="Pfam" id="PF08670"/>
    </source>
</evidence>